<dbReference type="Proteomes" id="UP001597492">
    <property type="component" value="Unassembled WGS sequence"/>
</dbReference>
<dbReference type="EMBL" id="JBHUNE010000006">
    <property type="protein sequence ID" value="MFD2758273.1"/>
    <property type="molecule type" value="Genomic_DNA"/>
</dbReference>
<keyword evidence="3" id="KW-1185">Reference proteome</keyword>
<protein>
    <submittedName>
        <fullName evidence="2">Ketose-bisphosphate aldolase</fullName>
    </submittedName>
</protein>
<evidence type="ECO:0000256" key="1">
    <source>
        <dbReference type="ARBA" id="ARBA00001947"/>
    </source>
</evidence>
<dbReference type="PANTHER" id="PTHR30304">
    <property type="entry name" value="D-TAGATOSE-1,6-BISPHOSPHATE ALDOLASE"/>
    <property type="match status" value="1"/>
</dbReference>
<dbReference type="Pfam" id="PF01116">
    <property type="entry name" value="F_bP_aldolase"/>
    <property type="match status" value="1"/>
</dbReference>
<dbReference type="SUPFAM" id="SSF51569">
    <property type="entry name" value="Aldolase"/>
    <property type="match status" value="1"/>
</dbReference>
<dbReference type="CDD" id="cd00947">
    <property type="entry name" value="TBP_aldolase_IIB"/>
    <property type="match status" value="1"/>
</dbReference>
<dbReference type="NCBIfam" id="TIGR00167">
    <property type="entry name" value="cbbA"/>
    <property type="match status" value="1"/>
</dbReference>
<accession>A0ABW5UX53</accession>
<dbReference type="InterPro" id="IPR050246">
    <property type="entry name" value="Class_II_FBP_aldolase"/>
</dbReference>
<name>A0ABW5UX53_9MICO</name>
<comment type="caution">
    <text evidence="2">The sequence shown here is derived from an EMBL/GenBank/DDBJ whole genome shotgun (WGS) entry which is preliminary data.</text>
</comment>
<dbReference type="InterPro" id="IPR000771">
    <property type="entry name" value="FBA_II"/>
</dbReference>
<reference evidence="3" key="1">
    <citation type="journal article" date="2019" name="Int. J. Syst. Evol. Microbiol.">
        <title>The Global Catalogue of Microorganisms (GCM) 10K type strain sequencing project: providing services to taxonomists for standard genome sequencing and annotation.</title>
        <authorList>
            <consortium name="The Broad Institute Genomics Platform"/>
            <consortium name="The Broad Institute Genome Sequencing Center for Infectious Disease"/>
            <person name="Wu L."/>
            <person name="Ma J."/>
        </authorList>
    </citation>
    <scope>NUCLEOTIDE SEQUENCE [LARGE SCALE GENOMIC DNA]</scope>
    <source>
        <strain evidence="3">TISTR 1514</strain>
    </source>
</reference>
<evidence type="ECO:0000313" key="2">
    <source>
        <dbReference type="EMBL" id="MFD2758273.1"/>
    </source>
</evidence>
<dbReference type="InterPro" id="IPR013785">
    <property type="entry name" value="Aldolase_TIM"/>
</dbReference>
<comment type="cofactor">
    <cofactor evidence="1">
        <name>Zn(2+)</name>
        <dbReference type="ChEBI" id="CHEBI:29105"/>
    </cofactor>
</comment>
<dbReference type="Gene3D" id="3.20.20.70">
    <property type="entry name" value="Aldolase class I"/>
    <property type="match status" value="1"/>
</dbReference>
<dbReference type="PIRSF" id="PIRSF001359">
    <property type="entry name" value="F_bP_aldolase_II"/>
    <property type="match status" value="1"/>
</dbReference>
<proteinExistence type="predicted"/>
<sequence>MLISMPDALAYAEQHNYGLAAVNTPFFEGLLAAIDVGERTGVPIVLAFAQSHEKYVSIEEIGPAMVALAERSAAPFVVHVDHGEDLDYIRTGLDIGFNSAMIDGSLHPFEENVRLTREVVDLAHDRGVAIEGELGAMSGNENGDPSQGIADETLYTKPGEASEFVERTGVDSLAASFGTVHGLYRREPKLDYELITKLREAAGVPLVMHGGSGLKTEEYRACIDRGVRKINYYTYAAKAALDSVRDLVADEQTFVFSDVSARARIGVRDDVERFVRALAPSTSN</sequence>
<evidence type="ECO:0000313" key="3">
    <source>
        <dbReference type="Proteomes" id="UP001597492"/>
    </source>
</evidence>
<dbReference type="PANTHER" id="PTHR30304:SF0">
    <property type="entry name" value="D-TAGATOSE-1,6-BISPHOSPHATE ALDOLASE SUBUNIT GATY-RELATED"/>
    <property type="match status" value="1"/>
</dbReference>
<gene>
    <name evidence="2" type="ORF">ACFSW7_07765</name>
</gene>
<organism evidence="2 3">
    <name type="scientific">Gulosibacter faecalis</name>
    <dbReference type="NCBI Taxonomy" id="272240"/>
    <lineage>
        <taxon>Bacteria</taxon>
        <taxon>Bacillati</taxon>
        <taxon>Actinomycetota</taxon>
        <taxon>Actinomycetes</taxon>
        <taxon>Micrococcales</taxon>
        <taxon>Microbacteriaceae</taxon>
        <taxon>Gulosibacter</taxon>
    </lineage>
</organism>
<dbReference type="RefSeq" id="WP_019619622.1">
    <property type="nucleotide sequence ID" value="NZ_JBHUNE010000006.1"/>
</dbReference>